<dbReference type="AlphaFoldDB" id="A0A174LMP1"/>
<evidence type="ECO:0000313" key="5">
    <source>
        <dbReference type="Proteomes" id="UP000095709"/>
    </source>
</evidence>
<evidence type="ECO:0000259" key="3">
    <source>
        <dbReference type="Pfam" id="PF01841"/>
    </source>
</evidence>
<dbReference type="SUPFAM" id="SSF54001">
    <property type="entry name" value="Cysteine proteinases"/>
    <property type="match status" value="1"/>
</dbReference>
<evidence type="ECO:0000256" key="2">
    <source>
        <dbReference type="SAM" id="SignalP"/>
    </source>
</evidence>
<dbReference type="Pfam" id="PF01841">
    <property type="entry name" value="Transglut_core"/>
    <property type="match status" value="1"/>
</dbReference>
<name>A0A174LMP1_9FIRM</name>
<dbReference type="Proteomes" id="UP000095709">
    <property type="component" value="Unassembled WGS sequence"/>
</dbReference>
<feature type="signal peptide" evidence="2">
    <location>
        <begin position="1"/>
        <end position="31"/>
    </location>
</feature>
<feature type="region of interest" description="Disordered" evidence="1">
    <location>
        <begin position="40"/>
        <end position="64"/>
    </location>
</feature>
<dbReference type="GO" id="GO:0008233">
    <property type="term" value="F:peptidase activity"/>
    <property type="evidence" value="ECO:0007669"/>
    <property type="project" value="UniProtKB-KW"/>
</dbReference>
<keyword evidence="4" id="KW-0378">Hydrolase</keyword>
<dbReference type="InterPro" id="IPR002931">
    <property type="entry name" value="Transglutaminase-like"/>
</dbReference>
<protein>
    <submittedName>
        <fullName evidence="4">Uncharacterized protein involved in cytokinesis, contains TGc (Transglutaminase/protease-like) domain</fullName>
    </submittedName>
</protein>
<keyword evidence="4" id="KW-0645">Protease</keyword>
<proteinExistence type="predicted"/>
<dbReference type="EMBL" id="CZAL01000007">
    <property type="protein sequence ID" value="CUP25482.1"/>
    <property type="molecule type" value="Genomic_DNA"/>
</dbReference>
<dbReference type="Gene3D" id="3.10.620.30">
    <property type="match status" value="1"/>
</dbReference>
<dbReference type="InterPro" id="IPR038765">
    <property type="entry name" value="Papain-like_cys_pep_sf"/>
</dbReference>
<feature type="compositionally biased region" description="Acidic residues" evidence="1">
    <location>
        <begin position="50"/>
        <end position="64"/>
    </location>
</feature>
<dbReference type="GO" id="GO:0006508">
    <property type="term" value="P:proteolysis"/>
    <property type="evidence" value="ECO:0007669"/>
    <property type="project" value="UniProtKB-KW"/>
</dbReference>
<feature type="domain" description="Transglutaminase-like" evidence="3">
    <location>
        <begin position="165"/>
        <end position="227"/>
    </location>
</feature>
<reference evidence="4 5" key="1">
    <citation type="submission" date="2015-09" db="EMBL/GenBank/DDBJ databases">
        <authorList>
            <consortium name="Pathogen Informatics"/>
        </authorList>
    </citation>
    <scope>NUCLEOTIDE SEQUENCE [LARGE SCALE GENOMIC DNA]</scope>
    <source>
        <strain evidence="4 5">2789STDY5834885</strain>
    </source>
</reference>
<gene>
    <name evidence="4" type="ORF">ERS852498_01584</name>
</gene>
<evidence type="ECO:0000256" key="1">
    <source>
        <dbReference type="SAM" id="MobiDB-lite"/>
    </source>
</evidence>
<organism evidence="4 5">
    <name type="scientific">Fusicatenibacter saccharivorans</name>
    <dbReference type="NCBI Taxonomy" id="1150298"/>
    <lineage>
        <taxon>Bacteria</taxon>
        <taxon>Bacillati</taxon>
        <taxon>Bacillota</taxon>
        <taxon>Clostridia</taxon>
        <taxon>Lachnospirales</taxon>
        <taxon>Lachnospiraceae</taxon>
        <taxon>Fusicatenibacter</taxon>
    </lineage>
</organism>
<sequence>MERRKKRIVKLTAFLFLLAASIFVMPQKAFADENEDITLPTGDIKPMEPQQDESGIDTYGADEGDEFSGTEYELYTVLENRVKEAMLAGNEWVSIKDLKIRRDTYDLSFYYGYSPYFSSDTYNRIIAWYGDAYYTGLRITNTFGTPEETKQIFNAVDEKLASIYKLVNNSMTDEQKALVIHDYLVSHAEYDLNYKNYTSYGVLMDGRGVCQSYALAYMYILNHLGIENPPWLNGSVQPWGILMDVPLAVPTILCYHKTRK</sequence>
<feature type="chain" id="PRO_5008027095" evidence="2">
    <location>
        <begin position="32"/>
        <end position="260"/>
    </location>
</feature>
<dbReference type="RefSeq" id="WP_055266485.1">
    <property type="nucleotide sequence ID" value="NZ_CZAL01000007.1"/>
</dbReference>
<keyword evidence="2" id="KW-0732">Signal</keyword>
<evidence type="ECO:0000313" key="4">
    <source>
        <dbReference type="EMBL" id="CUP25482.1"/>
    </source>
</evidence>
<accession>A0A174LMP1</accession>